<evidence type="ECO:0000313" key="1">
    <source>
        <dbReference type="EMBL" id="KAG0716437.1"/>
    </source>
</evidence>
<reference evidence="1" key="1">
    <citation type="submission" date="2020-07" db="EMBL/GenBank/DDBJ databases">
        <title>The High-quality genome of the commercially important snow crab, Chionoecetes opilio.</title>
        <authorList>
            <person name="Jeong J.-H."/>
            <person name="Ryu S."/>
        </authorList>
    </citation>
    <scope>NUCLEOTIDE SEQUENCE</scope>
    <source>
        <strain evidence="1">MADBK_172401_WGS</strain>
        <tissue evidence="1">Digestive gland</tissue>
    </source>
</reference>
<sequence>MIRVPTLSVAARTGCRKISEHGAETHPYVWGESSPTFVLNPQTWQTGLEASVCHSLPKRLYGEAAQRLRQSGPEKVHILETRAPKGALVWLHGKAASPLHHHGKHRSLASCGDFTEAVEPARWALPAPVPLLGKPQAPRHPCGVRVGGSPPRILLFGVFGGRSIHHSPPPSPRVDADAAILLACGAAHEPGGTLVAFPELQRNATKPQPPFHCGPGSGGPRNPLARFFSDKGPCPNQHAPIMSRVGEEIYIISVSQTVAAAGEDVH</sequence>
<evidence type="ECO:0000313" key="2">
    <source>
        <dbReference type="Proteomes" id="UP000770661"/>
    </source>
</evidence>
<dbReference type="Proteomes" id="UP000770661">
    <property type="component" value="Unassembled WGS sequence"/>
</dbReference>
<organism evidence="1 2">
    <name type="scientific">Chionoecetes opilio</name>
    <name type="common">Atlantic snow crab</name>
    <name type="synonym">Cancer opilio</name>
    <dbReference type="NCBI Taxonomy" id="41210"/>
    <lineage>
        <taxon>Eukaryota</taxon>
        <taxon>Metazoa</taxon>
        <taxon>Ecdysozoa</taxon>
        <taxon>Arthropoda</taxon>
        <taxon>Crustacea</taxon>
        <taxon>Multicrustacea</taxon>
        <taxon>Malacostraca</taxon>
        <taxon>Eumalacostraca</taxon>
        <taxon>Eucarida</taxon>
        <taxon>Decapoda</taxon>
        <taxon>Pleocyemata</taxon>
        <taxon>Brachyura</taxon>
        <taxon>Eubrachyura</taxon>
        <taxon>Majoidea</taxon>
        <taxon>Majidae</taxon>
        <taxon>Chionoecetes</taxon>
    </lineage>
</organism>
<dbReference type="EMBL" id="JACEEZ010018888">
    <property type="protein sequence ID" value="KAG0716437.1"/>
    <property type="molecule type" value="Genomic_DNA"/>
</dbReference>
<comment type="caution">
    <text evidence="1">The sequence shown here is derived from an EMBL/GenBank/DDBJ whole genome shotgun (WGS) entry which is preliminary data.</text>
</comment>
<name>A0A8J4XYF4_CHIOP</name>
<gene>
    <name evidence="1" type="ORF">GWK47_009750</name>
</gene>
<dbReference type="AlphaFoldDB" id="A0A8J4XYF4"/>
<protein>
    <submittedName>
        <fullName evidence="1">Uncharacterized protein</fullName>
    </submittedName>
</protein>
<keyword evidence="2" id="KW-1185">Reference proteome</keyword>
<accession>A0A8J4XYF4</accession>
<proteinExistence type="predicted"/>